<reference evidence="6 7" key="1">
    <citation type="journal article" date="2005" name="Int. J. Syst. Evol. Microbiol.">
        <title>Bacillus cibi sp. nov., isolated from jeotgal, a traditional Korean fermented seafood.</title>
        <authorList>
            <person name="Yoon J.H."/>
            <person name="Lee C.H."/>
            <person name="Oh T.K."/>
        </authorList>
    </citation>
    <scope>NUCLEOTIDE SEQUENCE [LARGE SCALE GENOMIC DNA]</scope>
    <source>
        <strain evidence="6 7">DSM 16189</strain>
    </source>
</reference>
<name>A0A084GZX6_METID</name>
<dbReference type="STRING" id="246786.GS18_0208625"/>
<keyword evidence="4" id="KW-0238">DNA-binding</keyword>
<dbReference type="InterPro" id="IPR036390">
    <property type="entry name" value="WH_DNA-bd_sf"/>
</dbReference>
<proteinExistence type="inferred from homology"/>
<dbReference type="GO" id="GO:0042732">
    <property type="term" value="P:D-xylose metabolic process"/>
    <property type="evidence" value="ECO:0007669"/>
    <property type="project" value="UniProtKB-KW"/>
</dbReference>
<gene>
    <name evidence="6" type="ORF">GS18_0208625</name>
</gene>
<keyword evidence="7" id="KW-1185">Reference proteome</keyword>
<sequence>MPPYDSSHLIKRSNEQLILKELVQQETFIKKDLASKLGLSFPTVSKVLDDLEEKGVIMHAGMASSSNGRRASIYGINPEYGTILVLYIQYSRFWILVADAKKDVLFKEERMIGQDYLSTIKAIINEMKTRFTNLNAISIGVPAGVMDGEIKYMNYYDDLQGLHVKKILEEEFRVQVSVERDVNAMLQGWVLGADGEKTKNASLLIFTDDGPGAASLINGRILRGFSAFAGEVGFLQVGEEDTLQDKMTQPQTQEETVKNGAYLISVISIMLNPETLILSGEETVRKLIPDIVDACKQRIPEAAVPEIQFSADYHQLYSEGLLEKGRNDLLGIETDL</sequence>
<evidence type="ECO:0000256" key="2">
    <source>
        <dbReference type="ARBA" id="ARBA00006479"/>
    </source>
</evidence>
<dbReference type="AlphaFoldDB" id="A0A084GZX6"/>
<dbReference type="EMBL" id="JNVC02000004">
    <property type="protein sequence ID" value="KEZ52888.1"/>
    <property type="molecule type" value="Genomic_DNA"/>
</dbReference>
<dbReference type="OrthoDB" id="6501901at2"/>
<evidence type="ECO:0000313" key="6">
    <source>
        <dbReference type="EMBL" id="KEZ52888.1"/>
    </source>
</evidence>
<dbReference type="GO" id="GO:0003677">
    <property type="term" value="F:DNA binding"/>
    <property type="evidence" value="ECO:0007669"/>
    <property type="project" value="UniProtKB-KW"/>
</dbReference>
<dbReference type="InterPro" id="IPR000835">
    <property type="entry name" value="HTH_MarR-typ"/>
</dbReference>
<dbReference type="InterPro" id="IPR043129">
    <property type="entry name" value="ATPase_NBD"/>
</dbReference>
<dbReference type="InterPro" id="IPR011991">
    <property type="entry name" value="ArsR-like_HTH"/>
</dbReference>
<evidence type="ECO:0000259" key="5">
    <source>
        <dbReference type="Pfam" id="PF01047"/>
    </source>
</evidence>
<comment type="similarity">
    <text evidence="2">Belongs to the ROK (NagC/XylR) family.</text>
</comment>
<dbReference type="CDD" id="cd23763">
    <property type="entry name" value="ASKHA_ATPase_ROK"/>
    <property type="match status" value="1"/>
</dbReference>
<comment type="function">
    <text evidence="1">Transcriptional repressor of xylose-utilizing enzymes.</text>
</comment>
<dbReference type="CDD" id="cd00090">
    <property type="entry name" value="HTH_ARSR"/>
    <property type="match status" value="1"/>
</dbReference>
<dbReference type="RefSeq" id="WP_029565950.1">
    <property type="nucleotide sequence ID" value="NZ_JNVC02000004.1"/>
</dbReference>
<evidence type="ECO:0000256" key="4">
    <source>
        <dbReference type="ARBA" id="ARBA00023125"/>
    </source>
</evidence>
<dbReference type="InterPro" id="IPR000600">
    <property type="entry name" value="ROK"/>
</dbReference>
<keyword evidence="3" id="KW-0119">Carbohydrate metabolism</keyword>
<dbReference type="GO" id="GO:0003700">
    <property type="term" value="F:DNA-binding transcription factor activity"/>
    <property type="evidence" value="ECO:0007669"/>
    <property type="project" value="InterPro"/>
</dbReference>
<dbReference type="SUPFAM" id="SSF46785">
    <property type="entry name" value="Winged helix' DNA-binding domain"/>
    <property type="match status" value="1"/>
</dbReference>
<feature type="domain" description="HTH marR-type" evidence="5">
    <location>
        <begin position="16"/>
        <end position="58"/>
    </location>
</feature>
<dbReference type="PANTHER" id="PTHR18964">
    <property type="entry name" value="ROK (REPRESSOR, ORF, KINASE) FAMILY"/>
    <property type="match status" value="1"/>
</dbReference>
<dbReference type="Gene3D" id="1.10.10.10">
    <property type="entry name" value="Winged helix-like DNA-binding domain superfamily/Winged helix DNA-binding domain"/>
    <property type="match status" value="1"/>
</dbReference>
<comment type="caution">
    <text evidence="6">The sequence shown here is derived from an EMBL/GenBank/DDBJ whole genome shotgun (WGS) entry which is preliminary data.</text>
</comment>
<dbReference type="Pfam" id="PF01047">
    <property type="entry name" value="MarR"/>
    <property type="match status" value="1"/>
</dbReference>
<keyword evidence="3" id="KW-0859">Xylose metabolism</keyword>
<evidence type="ECO:0000256" key="3">
    <source>
        <dbReference type="ARBA" id="ARBA00022629"/>
    </source>
</evidence>
<organism evidence="6 7">
    <name type="scientific">Metabacillus indicus</name>
    <name type="common">Bacillus indicus</name>
    <dbReference type="NCBI Taxonomy" id="246786"/>
    <lineage>
        <taxon>Bacteria</taxon>
        <taxon>Bacillati</taxon>
        <taxon>Bacillota</taxon>
        <taxon>Bacilli</taxon>
        <taxon>Bacillales</taxon>
        <taxon>Bacillaceae</taxon>
        <taxon>Metabacillus</taxon>
    </lineage>
</organism>
<protein>
    <recommendedName>
        <fullName evidence="5">HTH marR-type domain-containing protein</fullName>
    </recommendedName>
</protein>
<evidence type="ECO:0000313" key="7">
    <source>
        <dbReference type="Proteomes" id="UP000028549"/>
    </source>
</evidence>
<dbReference type="Gene3D" id="3.30.420.40">
    <property type="match status" value="2"/>
</dbReference>
<dbReference type="Pfam" id="PF00480">
    <property type="entry name" value="ROK"/>
    <property type="match status" value="1"/>
</dbReference>
<dbReference type="SUPFAM" id="SSF53067">
    <property type="entry name" value="Actin-like ATPase domain"/>
    <property type="match status" value="1"/>
</dbReference>
<dbReference type="Proteomes" id="UP000028549">
    <property type="component" value="Unassembled WGS sequence"/>
</dbReference>
<evidence type="ECO:0000256" key="1">
    <source>
        <dbReference type="ARBA" id="ARBA00002486"/>
    </source>
</evidence>
<accession>A0A084GZX6</accession>
<dbReference type="InterPro" id="IPR036388">
    <property type="entry name" value="WH-like_DNA-bd_sf"/>
</dbReference>
<dbReference type="PANTHER" id="PTHR18964:SF149">
    <property type="entry name" value="BIFUNCTIONAL UDP-N-ACETYLGLUCOSAMINE 2-EPIMERASE_N-ACETYLMANNOSAMINE KINASE"/>
    <property type="match status" value="1"/>
</dbReference>